<dbReference type="RefSeq" id="XP_062676462.1">
    <property type="nucleotide sequence ID" value="XM_062831421.1"/>
</dbReference>
<dbReference type="Proteomes" id="UP001278500">
    <property type="component" value="Unassembled WGS sequence"/>
</dbReference>
<reference evidence="1" key="2">
    <citation type="submission" date="2023-06" db="EMBL/GenBank/DDBJ databases">
        <authorList>
            <consortium name="Lawrence Berkeley National Laboratory"/>
            <person name="Haridas S."/>
            <person name="Hensen N."/>
            <person name="Bonometti L."/>
            <person name="Westerberg I."/>
            <person name="Brannstrom I.O."/>
            <person name="Guillou S."/>
            <person name="Cros-Aarteil S."/>
            <person name="Calhoun S."/>
            <person name="Kuo A."/>
            <person name="Mondo S."/>
            <person name="Pangilinan J."/>
            <person name="Riley R."/>
            <person name="Labutti K."/>
            <person name="Andreopoulos B."/>
            <person name="Lipzen A."/>
            <person name="Chen C."/>
            <person name="Yanf M."/>
            <person name="Daum C."/>
            <person name="Ng V."/>
            <person name="Clum A."/>
            <person name="Steindorff A."/>
            <person name="Ohm R."/>
            <person name="Martin F."/>
            <person name="Silar P."/>
            <person name="Natvig D."/>
            <person name="Lalanne C."/>
            <person name="Gautier V."/>
            <person name="Ament-Velasquez S.L."/>
            <person name="Kruys A."/>
            <person name="Hutchinson M.I."/>
            <person name="Powell A.J."/>
            <person name="Barry K."/>
            <person name="Miller A.N."/>
            <person name="Grigoriev I.V."/>
            <person name="Debuchy R."/>
            <person name="Gladieux P."/>
            <person name="Thoren M.H."/>
            <person name="Johannesson H."/>
        </authorList>
    </citation>
    <scope>NUCLEOTIDE SEQUENCE</scope>
    <source>
        <strain evidence="1">CBS 560.94</strain>
    </source>
</reference>
<dbReference type="AlphaFoldDB" id="A0AAE0J193"/>
<evidence type="ECO:0000313" key="2">
    <source>
        <dbReference type="Proteomes" id="UP001278500"/>
    </source>
</evidence>
<gene>
    <name evidence="1" type="ORF">B0H65DRAFT_79047</name>
</gene>
<accession>A0AAE0J193</accession>
<sequence length="207" mass="23349">MRKLQERNIVEDWNIDRRETGKEVNRRQGHTLTISSFLHALSQSARLIPLLMSAVSPHPTLARSSVCLVVPLHSCSPALLPAFRASAQADDHLQSPFLPIQTRTKHRVTSIPTTTTVCYCPLLPTTADATATACNSLQLHEHCTFPRTLVYFKFRRTQTRNPIRDLLWATCNFHFCRLSCLHSFLGSKEEQKISSPLTGHCHHQTTG</sequence>
<name>A0AAE0J193_9PEZI</name>
<dbReference type="GeneID" id="87868575"/>
<proteinExistence type="predicted"/>
<evidence type="ECO:0000313" key="1">
    <source>
        <dbReference type="EMBL" id="KAK3334296.1"/>
    </source>
</evidence>
<dbReference type="EMBL" id="JAUEPP010000011">
    <property type="protein sequence ID" value="KAK3334296.1"/>
    <property type="molecule type" value="Genomic_DNA"/>
</dbReference>
<organism evidence="1 2">
    <name type="scientific">Neurospora tetraspora</name>
    <dbReference type="NCBI Taxonomy" id="94610"/>
    <lineage>
        <taxon>Eukaryota</taxon>
        <taxon>Fungi</taxon>
        <taxon>Dikarya</taxon>
        <taxon>Ascomycota</taxon>
        <taxon>Pezizomycotina</taxon>
        <taxon>Sordariomycetes</taxon>
        <taxon>Sordariomycetidae</taxon>
        <taxon>Sordariales</taxon>
        <taxon>Sordariaceae</taxon>
        <taxon>Neurospora</taxon>
    </lineage>
</organism>
<reference evidence="1" key="1">
    <citation type="journal article" date="2023" name="Mol. Phylogenet. Evol.">
        <title>Genome-scale phylogeny and comparative genomics of the fungal order Sordariales.</title>
        <authorList>
            <person name="Hensen N."/>
            <person name="Bonometti L."/>
            <person name="Westerberg I."/>
            <person name="Brannstrom I.O."/>
            <person name="Guillou S."/>
            <person name="Cros-Aarteil S."/>
            <person name="Calhoun S."/>
            <person name="Haridas S."/>
            <person name="Kuo A."/>
            <person name="Mondo S."/>
            <person name="Pangilinan J."/>
            <person name="Riley R."/>
            <person name="LaButti K."/>
            <person name="Andreopoulos B."/>
            <person name="Lipzen A."/>
            <person name="Chen C."/>
            <person name="Yan M."/>
            <person name="Daum C."/>
            <person name="Ng V."/>
            <person name="Clum A."/>
            <person name="Steindorff A."/>
            <person name="Ohm R.A."/>
            <person name="Martin F."/>
            <person name="Silar P."/>
            <person name="Natvig D.O."/>
            <person name="Lalanne C."/>
            <person name="Gautier V."/>
            <person name="Ament-Velasquez S.L."/>
            <person name="Kruys A."/>
            <person name="Hutchinson M.I."/>
            <person name="Powell A.J."/>
            <person name="Barry K."/>
            <person name="Miller A.N."/>
            <person name="Grigoriev I.V."/>
            <person name="Debuchy R."/>
            <person name="Gladieux P."/>
            <person name="Hiltunen Thoren M."/>
            <person name="Johannesson H."/>
        </authorList>
    </citation>
    <scope>NUCLEOTIDE SEQUENCE</scope>
    <source>
        <strain evidence="1">CBS 560.94</strain>
    </source>
</reference>
<keyword evidence="2" id="KW-1185">Reference proteome</keyword>
<comment type="caution">
    <text evidence="1">The sequence shown here is derived from an EMBL/GenBank/DDBJ whole genome shotgun (WGS) entry which is preliminary data.</text>
</comment>
<protein>
    <submittedName>
        <fullName evidence="1">Uncharacterized protein</fullName>
    </submittedName>
</protein>